<feature type="binding site" evidence="12">
    <location>
        <position position="437"/>
    </location>
    <ligand>
        <name>Zn(2+)</name>
        <dbReference type="ChEBI" id="CHEBI:29105"/>
        <label>2</label>
    </ligand>
</feature>
<dbReference type="InterPro" id="IPR011545">
    <property type="entry name" value="DEAD/DEAH_box_helicase_dom"/>
</dbReference>
<evidence type="ECO:0000256" key="5">
    <source>
        <dbReference type="ARBA" id="ARBA00022801"/>
    </source>
</evidence>
<comment type="catalytic activity">
    <reaction evidence="11 12">
        <text>ATP + H2O = ADP + phosphate + H(+)</text>
        <dbReference type="Rhea" id="RHEA:13065"/>
        <dbReference type="ChEBI" id="CHEBI:15377"/>
        <dbReference type="ChEBI" id="CHEBI:15378"/>
        <dbReference type="ChEBI" id="CHEBI:30616"/>
        <dbReference type="ChEBI" id="CHEBI:43474"/>
        <dbReference type="ChEBI" id="CHEBI:456216"/>
        <dbReference type="EC" id="5.6.2.4"/>
    </reaction>
</comment>
<evidence type="ECO:0000256" key="4">
    <source>
        <dbReference type="ARBA" id="ARBA00022741"/>
    </source>
</evidence>
<evidence type="ECO:0000256" key="2">
    <source>
        <dbReference type="ARBA" id="ARBA00022705"/>
    </source>
</evidence>
<dbReference type="GO" id="GO:0003677">
    <property type="term" value="F:DNA binding"/>
    <property type="evidence" value="ECO:0007669"/>
    <property type="project" value="UniProtKB-UniRule"/>
</dbReference>
<dbReference type="InterPro" id="IPR041222">
    <property type="entry name" value="PriA_3primeBD"/>
</dbReference>
<dbReference type="PANTHER" id="PTHR30580">
    <property type="entry name" value="PRIMOSOMAL PROTEIN N"/>
    <property type="match status" value="1"/>
</dbReference>
<comment type="cofactor">
    <cofactor evidence="12">
        <name>Zn(2+)</name>
        <dbReference type="ChEBI" id="CHEBI:29105"/>
    </cofactor>
    <text evidence="12">Binds 2 zinc ions per subunit.</text>
</comment>
<feature type="binding site" evidence="12">
    <location>
        <position position="440"/>
    </location>
    <ligand>
        <name>Zn(2+)</name>
        <dbReference type="ChEBI" id="CHEBI:29105"/>
        <label>2</label>
    </ligand>
</feature>
<dbReference type="NCBIfam" id="NF004067">
    <property type="entry name" value="PRK05580.1-4"/>
    <property type="match status" value="1"/>
</dbReference>
<dbReference type="NCBIfam" id="NF004065">
    <property type="entry name" value="PRK05580.1-1"/>
    <property type="match status" value="1"/>
</dbReference>
<dbReference type="GO" id="GO:0006269">
    <property type="term" value="P:DNA replication, synthesis of primer"/>
    <property type="evidence" value="ECO:0007669"/>
    <property type="project" value="UniProtKB-KW"/>
</dbReference>
<dbReference type="GO" id="GO:0006310">
    <property type="term" value="P:DNA recombination"/>
    <property type="evidence" value="ECO:0007669"/>
    <property type="project" value="InterPro"/>
</dbReference>
<feature type="binding site" evidence="12">
    <location>
        <position position="413"/>
    </location>
    <ligand>
        <name>Zn(2+)</name>
        <dbReference type="ChEBI" id="CHEBI:29105"/>
        <label>1</label>
    </ligand>
</feature>
<dbReference type="AlphaFoldDB" id="A0A1B3B8I9"/>
<protein>
    <recommendedName>
        <fullName evidence="12">Replication restart protein PriA</fullName>
    </recommendedName>
    <alternativeName>
        <fullName evidence="12">ATP-dependent DNA helicase PriA</fullName>
        <ecNumber evidence="12">5.6.2.4</ecNumber>
    </alternativeName>
    <alternativeName>
        <fullName evidence="12">DNA 3'-5' helicase PriA</fullName>
    </alternativeName>
</protein>
<dbReference type="FunFam" id="3.40.50.300:FF:000489">
    <property type="entry name" value="Primosome assembly protein PriA"/>
    <property type="match status" value="1"/>
</dbReference>
<dbReference type="EC" id="5.6.2.4" evidence="12"/>
<dbReference type="GO" id="GO:0005524">
    <property type="term" value="F:ATP binding"/>
    <property type="evidence" value="ECO:0007669"/>
    <property type="project" value="UniProtKB-UniRule"/>
</dbReference>
<comment type="catalytic activity">
    <reaction evidence="12">
        <text>Couples ATP hydrolysis with the unwinding of duplex DNA by translocating in the 3'-5' direction.</text>
        <dbReference type="EC" id="5.6.2.4"/>
    </reaction>
</comment>
<evidence type="ECO:0000256" key="6">
    <source>
        <dbReference type="ARBA" id="ARBA00022806"/>
    </source>
</evidence>
<evidence type="ECO:0000256" key="7">
    <source>
        <dbReference type="ARBA" id="ARBA00022833"/>
    </source>
</evidence>
<evidence type="ECO:0000256" key="9">
    <source>
        <dbReference type="ARBA" id="ARBA00023125"/>
    </source>
</evidence>
<keyword evidence="5 12" id="KW-0378">Hydrolase</keyword>
<feature type="domain" description="Helicase ATP-binding" evidence="13">
    <location>
        <begin position="185"/>
        <end position="351"/>
    </location>
</feature>
<dbReference type="HAMAP" id="MF_00983">
    <property type="entry name" value="PriA"/>
    <property type="match status" value="1"/>
</dbReference>
<dbReference type="InterPro" id="IPR042115">
    <property type="entry name" value="PriA_3primeBD_sf"/>
</dbReference>
<dbReference type="GO" id="GO:0016887">
    <property type="term" value="F:ATP hydrolysis activity"/>
    <property type="evidence" value="ECO:0007669"/>
    <property type="project" value="RHEA"/>
</dbReference>
<keyword evidence="2 12" id="KW-0235">DNA replication</keyword>
<dbReference type="InterPro" id="IPR005259">
    <property type="entry name" value="PriA"/>
</dbReference>
<evidence type="ECO:0000256" key="12">
    <source>
        <dbReference type="HAMAP-Rule" id="MF_00983"/>
    </source>
</evidence>
<evidence type="ECO:0000313" key="14">
    <source>
        <dbReference type="EMBL" id="AOE49081.1"/>
    </source>
</evidence>
<dbReference type="CDD" id="cd18804">
    <property type="entry name" value="SF2_C_priA"/>
    <property type="match status" value="1"/>
</dbReference>
<comment type="similarity">
    <text evidence="12">Belongs to the helicase family. PriA subfamily.</text>
</comment>
<dbReference type="Pfam" id="PF00271">
    <property type="entry name" value="Helicase_C"/>
    <property type="match status" value="1"/>
</dbReference>
<evidence type="ECO:0000259" key="13">
    <source>
        <dbReference type="PROSITE" id="PS51192"/>
    </source>
</evidence>
<keyword evidence="15" id="KW-1185">Reference proteome</keyword>
<dbReference type="GO" id="GO:0008270">
    <property type="term" value="F:zinc ion binding"/>
    <property type="evidence" value="ECO:0007669"/>
    <property type="project" value="UniProtKB-UniRule"/>
</dbReference>
<dbReference type="SUPFAM" id="SSF52540">
    <property type="entry name" value="P-loop containing nucleoside triphosphate hydrolases"/>
    <property type="match status" value="2"/>
</dbReference>
<dbReference type="STRING" id="1144748.KS2013_356"/>
<dbReference type="GO" id="GO:1990077">
    <property type="term" value="C:primosome complex"/>
    <property type="evidence" value="ECO:0007669"/>
    <property type="project" value="UniProtKB-UniRule"/>
</dbReference>
<evidence type="ECO:0000256" key="11">
    <source>
        <dbReference type="ARBA" id="ARBA00048988"/>
    </source>
</evidence>
<name>A0A1B3B8I9_9GAMM</name>
<keyword evidence="4 12" id="KW-0547">Nucleotide-binding</keyword>
<evidence type="ECO:0000256" key="1">
    <source>
        <dbReference type="ARBA" id="ARBA00022515"/>
    </source>
</evidence>
<dbReference type="PANTHER" id="PTHR30580:SF0">
    <property type="entry name" value="PRIMOSOMAL PROTEIN N"/>
    <property type="match status" value="1"/>
</dbReference>
<dbReference type="InterPro" id="IPR001650">
    <property type="entry name" value="Helicase_C-like"/>
</dbReference>
<dbReference type="Gene3D" id="3.40.50.300">
    <property type="entry name" value="P-loop containing nucleotide triphosphate hydrolases"/>
    <property type="match status" value="2"/>
</dbReference>
<keyword evidence="6 12" id="KW-0347">Helicase</keyword>
<dbReference type="GO" id="GO:0043138">
    <property type="term" value="F:3'-5' DNA helicase activity"/>
    <property type="evidence" value="ECO:0007669"/>
    <property type="project" value="UniProtKB-EC"/>
</dbReference>
<dbReference type="PATRIC" id="fig|1144748.3.peg.361"/>
<dbReference type="InterPro" id="IPR027417">
    <property type="entry name" value="P-loop_NTPase"/>
</dbReference>
<keyword evidence="1 12" id="KW-0639">Primosome</keyword>
<dbReference type="Gene3D" id="3.40.1440.60">
    <property type="entry name" value="PriA, 3(prime) DNA-binding domain"/>
    <property type="match status" value="1"/>
</dbReference>
<keyword evidence="7 12" id="KW-0862">Zinc</keyword>
<dbReference type="Pfam" id="PF17764">
    <property type="entry name" value="PriA_3primeBD"/>
    <property type="match status" value="1"/>
</dbReference>
<organism evidence="14 15">
    <name type="scientific">Kangiella sediminilitoris</name>
    <dbReference type="NCBI Taxonomy" id="1144748"/>
    <lineage>
        <taxon>Bacteria</taxon>
        <taxon>Pseudomonadati</taxon>
        <taxon>Pseudomonadota</taxon>
        <taxon>Gammaproteobacteria</taxon>
        <taxon>Kangiellales</taxon>
        <taxon>Kangiellaceae</taxon>
        <taxon>Kangiella</taxon>
    </lineage>
</organism>
<reference evidence="15" key="1">
    <citation type="submission" date="2015-08" db="EMBL/GenBank/DDBJ databases">
        <authorList>
            <person name="Kim K.M."/>
        </authorList>
    </citation>
    <scope>NUCLEOTIDE SEQUENCE [LARGE SCALE GENOMIC DNA]</scope>
    <source>
        <strain evidence="15">KCTC 23892</strain>
    </source>
</reference>
<dbReference type="Proteomes" id="UP000094147">
    <property type="component" value="Chromosome"/>
</dbReference>
<evidence type="ECO:0000313" key="15">
    <source>
        <dbReference type="Proteomes" id="UP000094147"/>
    </source>
</evidence>
<dbReference type="GO" id="GO:0006302">
    <property type="term" value="P:double-strand break repair"/>
    <property type="evidence" value="ECO:0007669"/>
    <property type="project" value="InterPro"/>
</dbReference>
<evidence type="ECO:0000256" key="3">
    <source>
        <dbReference type="ARBA" id="ARBA00022723"/>
    </source>
</evidence>
<dbReference type="CDD" id="cd17929">
    <property type="entry name" value="DEXHc_priA"/>
    <property type="match status" value="1"/>
</dbReference>
<keyword evidence="8 12" id="KW-0067">ATP-binding</keyword>
<keyword evidence="9 12" id="KW-0238">DNA-binding</keyword>
<feature type="binding site" evidence="12">
    <location>
        <position position="422"/>
    </location>
    <ligand>
        <name>Zn(2+)</name>
        <dbReference type="ChEBI" id="CHEBI:29105"/>
        <label>2</label>
    </ligand>
</feature>
<dbReference type="NCBIfam" id="TIGR00595">
    <property type="entry name" value="priA"/>
    <property type="match status" value="1"/>
</dbReference>
<keyword evidence="10 12" id="KW-0413">Isomerase</keyword>
<evidence type="ECO:0000256" key="10">
    <source>
        <dbReference type="ARBA" id="ARBA00023235"/>
    </source>
</evidence>
<dbReference type="EMBL" id="CP012418">
    <property type="protein sequence ID" value="AOE49081.1"/>
    <property type="molecule type" value="Genomic_DNA"/>
</dbReference>
<dbReference type="GO" id="GO:0006270">
    <property type="term" value="P:DNA replication initiation"/>
    <property type="evidence" value="ECO:0007669"/>
    <property type="project" value="TreeGrafter"/>
</dbReference>
<dbReference type="InterPro" id="IPR014001">
    <property type="entry name" value="Helicase_ATP-bd"/>
</dbReference>
<dbReference type="PROSITE" id="PS51192">
    <property type="entry name" value="HELICASE_ATP_BIND_1"/>
    <property type="match status" value="1"/>
</dbReference>
<dbReference type="SMART" id="SM00487">
    <property type="entry name" value="DEXDc"/>
    <property type="match status" value="1"/>
</dbReference>
<dbReference type="InterPro" id="IPR041236">
    <property type="entry name" value="PriA_C"/>
</dbReference>
<dbReference type="Pfam" id="PF18074">
    <property type="entry name" value="PriA_C"/>
    <property type="match status" value="1"/>
</dbReference>
<evidence type="ECO:0000256" key="8">
    <source>
        <dbReference type="ARBA" id="ARBA00022840"/>
    </source>
</evidence>
<dbReference type="Pfam" id="PF00270">
    <property type="entry name" value="DEAD"/>
    <property type="match status" value="1"/>
</dbReference>
<feature type="binding site" evidence="12">
    <location>
        <position position="410"/>
    </location>
    <ligand>
        <name>Zn(2+)</name>
        <dbReference type="ChEBI" id="CHEBI:29105"/>
        <label>1</label>
    </ligand>
</feature>
<proteinExistence type="inferred from homology"/>
<comment type="function">
    <text evidence="12">Initiates the restart of stalled replication forks, which reloads the replicative helicase on sites other than the origin of replication. Recognizes and binds to abandoned replication forks and remodels them to uncover a helicase loading site. Promotes assembly of the primosome at these replication forks.</text>
</comment>
<comment type="subunit">
    <text evidence="12">Component of the replication restart primosome.</text>
</comment>
<dbReference type="SMART" id="SM00490">
    <property type="entry name" value="HELICc"/>
    <property type="match status" value="1"/>
</dbReference>
<keyword evidence="3 12" id="KW-0479">Metal-binding</keyword>
<dbReference type="KEGG" id="ksd:KS2013_356"/>
<gene>
    <name evidence="12" type="primary">priA</name>
    <name evidence="14" type="ORF">KS2013_356</name>
</gene>
<feature type="binding site" evidence="12">
    <location>
        <position position="453"/>
    </location>
    <ligand>
        <name>Zn(2+)</name>
        <dbReference type="ChEBI" id="CHEBI:29105"/>
        <label>1</label>
    </ligand>
</feature>
<sequence>MVGSRVTVPFGRQTLVATVIAHPESTSVPDKKIRYIKEIIDSEPLLPEALFKLITFASQYYQHPIGEVFSSCLPGLLNQGAKAQLEPEWIWTITKQGEQALDSLRKNAVKQRQLLTLCLNNNGVFTEQFLSLNDLIPSNLKTLVDKGWLVKEEVKSVSPPQVDINANSSELVLNDEQKDAIDAIAPHLGSFQGFLLDGITGSGKTEVYLQLMHLVLAREEQVLMLVPEIGLTPQTLKRLQRRFNVEVAMLHSGLTDKQRLNIWLKAREGLISIIVGTRSALFTPLAKPGLIIVDEEHDLSYKQQEGFRYSARDLALVRARYEKTPIILGSATPSMESLHNVQQDKLLALKLSKRAGDASPPHIKVLDVRQRYLNQGLSQPLIDNMRQHLSKGQQCLLFLNRRGFAPTLMCHECGWIADCERCDRHMTYHQHFKRMHCHHCDKQHFIPKACPQCQSPQLNPVGLGTERLEHVLSELFPDKVVMRIDRDSTRRKDAMKNYIKAIRNDEVDILVGTQMLAKGHHFPNLSLVGVIDTDGCLFSADFRATERTAQLLTQVAGRAGRSKDVKGEVVIQSHHPDHPLLVNLFTQDYQTLSEKILAERREGDFPPFTAMAIFRAEASQLQLPMTFLNEVKQRLNDTGLTVFGPFPAPMTKRAGKMRAQLIVQHQQRKVLQSRLSPITPGLDQLASGRKVRWSLDIDPQEVF</sequence>
<feature type="binding site" evidence="12">
    <location>
        <position position="450"/>
    </location>
    <ligand>
        <name>Zn(2+)</name>
        <dbReference type="ChEBI" id="CHEBI:29105"/>
        <label>1</label>
    </ligand>
</feature>
<accession>A0A1B3B8I9</accession>
<feature type="binding site" evidence="12">
    <location>
        <position position="419"/>
    </location>
    <ligand>
        <name>Zn(2+)</name>
        <dbReference type="ChEBI" id="CHEBI:29105"/>
        <label>2</label>
    </ligand>
</feature>